<evidence type="ECO:0000256" key="1">
    <source>
        <dbReference type="SAM" id="SignalP"/>
    </source>
</evidence>
<protein>
    <submittedName>
        <fullName evidence="2">Uncharacterized protein</fullName>
    </submittedName>
</protein>
<comment type="caution">
    <text evidence="2">The sequence shown here is derived from an EMBL/GenBank/DDBJ whole genome shotgun (WGS) entry which is preliminary data.</text>
</comment>
<proteinExistence type="predicted"/>
<evidence type="ECO:0000313" key="2">
    <source>
        <dbReference type="EMBL" id="KAH9299298.1"/>
    </source>
</evidence>
<organism evidence="2 3">
    <name type="scientific">Taxus chinensis</name>
    <name type="common">Chinese yew</name>
    <name type="synonym">Taxus wallichiana var. chinensis</name>
    <dbReference type="NCBI Taxonomy" id="29808"/>
    <lineage>
        <taxon>Eukaryota</taxon>
        <taxon>Viridiplantae</taxon>
        <taxon>Streptophyta</taxon>
        <taxon>Embryophyta</taxon>
        <taxon>Tracheophyta</taxon>
        <taxon>Spermatophyta</taxon>
        <taxon>Pinopsida</taxon>
        <taxon>Pinidae</taxon>
        <taxon>Conifers II</taxon>
        <taxon>Cupressales</taxon>
        <taxon>Taxaceae</taxon>
        <taxon>Taxus</taxon>
    </lineage>
</organism>
<keyword evidence="1" id="KW-0732">Signal</keyword>
<dbReference type="Proteomes" id="UP000824469">
    <property type="component" value="Unassembled WGS sequence"/>
</dbReference>
<gene>
    <name evidence="2" type="ORF">KI387_030980</name>
</gene>
<feature type="signal peptide" evidence="1">
    <location>
        <begin position="1"/>
        <end position="25"/>
    </location>
</feature>
<dbReference type="AlphaFoldDB" id="A0AA38CMD5"/>
<evidence type="ECO:0000313" key="3">
    <source>
        <dbReference type="Proteomes" id="UP000824469"/>
    </source>
</evidence>
<name>A0AA38CMD5_TAXCH</name>
<feature type="chain" id="PRO_5041265901" evidence="1">
    <location>
        <begin position="26"/>
        <end position="215"/>
    </location>
</feature>
<reference evidence="2 3" key="1">
    <citation type="journal article" date="2021" name="Nat. Plants">
        <title>The Taxus genome provides insights into paclitaxel biosynthesis.</title>
        <authorList>
            <person name="Xiong X."/>
            <person name="Gou J."/>
            <person name="Liao Q."/>
            <person name="Li Y."/>
            <person name="Zhou Q."/>
            <person name="Bi G."/>
            <person name="Li C."/>
            <person name="Du R."/>
            <person name="Wang X."/>
            <person name="Sun T."/>
            <person name="Guo L."/>
            <person name="Liang H."/>
            <person name="Lu P."/>
            <person name="Wu Y."/>
            <person name="Zhang Z."/>
            <person name="Ro D.K."/>
            <person name="Shang Y."/>
            <person name="Huang S."/>
            <person name="Yan J."/>
        </authorList>
    </citation>
    <scope>NUCLEOTIDE SEQUENCE [LARGE SCALE GENOMIC DNA]</scope>
    <source>
        <strain evidence="2">Ta-2019</strain>
    </source>
</reference>
<sequence>MSKCCKMGNLKYTVMVLLVVVVVNWEEEGELSGDKEGICPSSTTTHLRIRFNYLTWVVFSIWKEKEGNKTLCSLIEIGATRITDPHWYLPVLVAKDMDNKKNMVILKGYKYFWEGVATGGVMDLLEVFDCVILKNQEIINITDGVLLPVNFLVSEEKLLKALNLVGLFLQTKSLHCLIPTLLSLTSAVVEFNTTLRVLVYGRRFNWDANSSVCLV</sequence>
<accession>A0AA38CMD5</accession>
<dbReference type="EMBL" id="JAHRHJ020000010">
    <property type="protein sequence ID" value="KAH9299298.1"/>
    <property type="molecule type" value="Genomic_DNA"/>
</dbReference>
<keyword evidence="3" id="KW-1185">Reference proteome</keyword>